<sequence>MPTIYYIHNLFNSTNLGFFLLMIMGTAFRLEPVPGDRQSLDGGESDHLWEEALWVVLFDQEIWGSNNQPYMVMLDFENHIEFASGSESKLVIFSTKYSDLLHNHAKLLSSLSSLTILSEKRETLPQNSFPKLVETCFDVLLLSEQ</sequence>
<keyword evidence="1" id="KW-0472">Membrane</keyword>
<organism evidence="2 3">
    <name type="scientific">Nephila pilipes</name>
    <name type="common">Giant wood spider</name>
    <name type="synonym">Nephila maculata</name>
    <dbReference type="NCBI Taxonomy" id="299642"/>
    <lineage>
        <taxon>Eukaryota</taxon>
        <taxon>Metazoa</taxon>
        <taxon>Ecdysozoa</taxon>
        <taxon>Arthropoda</taxon>
        <taxon>Chelicerata</taxon>
        <taxon>Arachnida</taxon>
        <taxon>Araneae</taxon>
        <taxon>Araneomorphae</taxon>
        <taxon>Entelegynae</taxon>
        <taxon>Araneoidea</taxon>
        <taxon>Nephilidae</taxon>
        <taxon>Nephila</taxon>
    </lineage>
</organism>
<evidence type="ECO:0000313" key="2">
    <source>
        <dbReference type="EMBL" id="GFS78619.1"/>
    </source>
</evidence>
<keyword evidence="1" id="KW-0812">Transmembrane</keyword>
<evidence type="ECO:0000256" key="1">
    <source>
        <dbReference type="SAM" id="Phobius"/>
    </source>
</evidence>
<keyword evidence="1" id="KW-1133">Transmembrane helix</keyword>
<keyword evidence="3" id="KW-1185">Reference proteome</keyword>
<feature type="transmembrane region" description="Helical" evidence="1">
    <location>
        <begin position="6"/>
        <end position="28"/>
    </location>
</feature>
<accession>A0A8X6T495</accession>
<comment type="caution">
    <text evidence="2">The sequence shown here is derived from an EMBL/GenBank/DDBJ whole genome shotgun (WGS) entry which is preliminary data.</text>
</comment>
<dbReference type="AlphaFoldDB" id="A0A8X6T495"/>
<evidence type="ECO:0000313" key="3">
    <source>
        <dbReference type="Proteomes" id="UP000887013"/>
    </source>
</evidence>
<name>A0A8X6T495_NEPPI</name>
<reference evidence="2" key="1">
    <citation type="submission" date="2020-08" db="EMBL/GenBank/DDBJ databases">
        <title>Multicomponent nature underlies the extraordinary mechanical properties of spider dragline silk.</title>
        <authorList>
            <person name="Kono N."/>
            <person name="Nakamura H."/>
            <person name="Mori M."/>
            <person name="Yoshida Y."/>
            <person name="Ohtoshi R."/>
            <person name="Malay A.D."/>
            <person name="Moran D.A.P."/>
            <person name="Tomita M."/>
            <person name="Numata K."/>
            <person name="Arakawa K."/>
        </authorList>
    </citation>
    <scope>NUCLEOTIDE SEQUENCE</scope>
</reference>
<dbReference type="Proteomes" id="UP000887013">
    <property type="component" value="Unassembled WGS sequence"/>
</dbReference>
<protein>
    <submittedName>
        <fullName evidence="2">Uncharacterized protein</fullName>
    </submittedName>
</protein>
<proteinExistence type="predicted"/>
<dbReference type="EMBL" id="BMAW01002432">
    <property type="protein sequence ID" value="GFS78619.1"/>
    <property type="molecule type" value="Genomic_DNA"/>
</dbReference>
<gene>
    <name evidence="2" type="ORF">NPIL_618151</name>
</gene>